<keyword evidence="26" id="KW-1185">Reference proteome</keyword>
<dbReference type="Pfam" id="PF08263">
    <property type="entry name" value="LRRNT_2"/>
    <property type="match status" value="1"/>
</dbReference>
<comment type="catalytic activity">
    <reaction evidence="21">
        <text>L-seryl-[protein] + ATP = O-phospho-L-seryl-[protein] + ADP + H(+)</text>
        <dbReference type="Rhea" id="RHEA:17989"/>
        <dbReference type="Rhea" id="RHEA-COMP:9863"/>
        <dbReference type="Rhea" id="RHEA-COMP:11604"/>
        <dbReference type="ChEBI" id="CHEBI:15378"/>
        <dbReference type="ChEBI" id="CHEBI:29999"/>
        <dbReference type="ChEBI" id="CHEBI:30616"/>
        <dbReference type="ChEBI" id="CHEBI:83421"/>
        <dbReference type="ChEBI" id="CHEBI:456216"/>
        <dbReference type="EC" id="2.7.11.1"/>
    </reaction>
</comment>
<evidence type="ECO:0000256" key="5">
    <source>
        <dbReference type="ARBA" id="ARBA00022475"/>
    </source>
</evidence>
<keyword evidence="16 23" id="KW-1133">Transmembrane helix</keyword>
<dbReference type="EMBL" id="CM004393">
    <property type="protein sequence ID" value="OAY45060.1"/>
    <property type="molecule type" value="Genomic_DNA"/>
</dbReference>
<keyword evidence="7" id="KW-0597">Phosphoprotein</keyword>
<evidence type="ECO:0000256" key="12">
    <source>
        <dbReference type="ARBA" id="ARBA00022737"/>
    </source>
</evidence>
<dbReference type="InterPro" id="IPR055414">
    <property type="entry name" value="LRR_R13L4/SHOC2-like"/>
</dbReference>
<dbReference type="InterPro" id="IPR003591">
    <property type="entry name" value="Leu-rich_rpt_typical-subtyp"/>
</dbReference>
<feature type="transmembrane region" description="Helical" evidence="23">
    <location>
        <begin position="657"/>
        <end position="678"/>
    </location>
</feature>
<dbReference type="FunFam" id="3.80.10.10:FF:000627">
    <property type="entry name" value="Probable leucine-rich repeat receptor-like protein kinase At2g33170"/>
    <property type="match status" value="1"/>
</dbReference>
<dbReference type="Gene3D" id="3.80.10.10">
    <property type="entry name" value="Ribonuclease Inhibitor"/>
    <property type="match status" value="3"/>
</dbReference>
<keyword evidence="12" id="KW-0677">Repeat</keyword>
<evidence type="ECO:0000256" key="6">
    <source>
        <dbReference type="ARBA" id="ARBA00022527"/>
    </source>
</evidence>
<feature type="domain" description="Protein kinase" evidence="24">
    <location>
        <begin position="714"/>
        <end position="1025"/>
    </location>
</feature>
<dbReference type="Gene3D" id="3.30.200.20">
    <property type="entry name" value="Phosphorylase Kinase, domain 1"/>
    <property type="match status" value="1"/>
</dbReference>
<evidence type="ECO:0000256" key="22">
    <source>
        <dbReference type="PROSITE-ProRule" id="PRU10141"/>
    </source>
</evidence>
<evidence type="ECO:0000256" key="18">
    <source>
        <dbReference type="ARBA" id="ARBA00023170"/>
    </source>
</evidence>
<dbReference type="GO" id="GO:0005886">
    <property type="term" value="C:plasma membrane"/>
    <property type="evidence" value="ECO:0007669"/>
    <property type="project" value="UniProtKB-SubCell"/>
</dbReference>
<evidence type="ECO:0000313" key="25">
    <source>
        <dbReference type="EMBL" id="OAY45060.1"/>
    </source>
</evidence>
<dbReference type="InterPro" id="IPR032675">
    <property type="entry name" value="LRR_dom_sf"/>
</dbReference>
<dbReference type="PROSITE" id="PS50011">
    <property type="entry name" value="PROTEIN_KINASE_DOM"/>
    <property type="match status" value="1"/>
</dbReference>
<evidence type="ECO:0000256" key="20">
    <source>
        <dbReference type="ARBA" id="ARBA00047899"/>
    </source>
</evidence>
<sequence length="1030" mass="112218">MEVSSRFSSACFSSSCLLSIINFLCFGLLAFAINKNNDTDRLALLELKSKITDPLGAMSSWNSTLHFCQWHHVTCGRRHQRVTILDLNSLKLSGSISPHVGNLSFLKKLSLQNNSFSHEIPTEIGRLRKLQILSLYNNSFAGQIPASISNCSNLVIFFLQNNINLVGRIPVELGSLLKLKEISLSNNNLTGTLPPSLGNISSLQLLHARKNNLHGAVPDTLGQLMNLSSLALSVNQFSGTIPPSFFNLSLIELFEMAYNNFEGSLPLSLGVSLPNLQFFFFSANQFTGSIPTSISNASSLEVLQLSGNSFTGTVPSLEKLHRLTKLVVSENNLGSGEADDLKFLSTLTNATNFRGFGLDQNNFGGKLPEKLCNFSRKLQKIYIQENQISGNIPSSISDCVSLETLIADENNLSGSIPTSMGKLLNLGELFLRYNDFSGFIPSSVGNMSNLIYMDLSDNKLQGMIPSSLGYCKNLLQLGLSNNNLSGPIPPQIFGSFSLSLGLDLSKNHLSGSIPPEVGNSKTIGYLSLSENRISGGIPNALSSCTSLEFLDLGANLLQGSIPSSLSSLRSLRRLNLSRNMFSGKIPEFLKGFSSLELLDLSHNDFEGIVPKVGVFKNVTAISVAGNENLCGGIPDLRLPPCNELQQSKRGLTTQLKIIISTASAIVGAILVMIGLILCMSTNRKRESLSKSDHGNDHELMKLSYQSLFKATNGFSSDNLIGSGSSGSVYKGILDPEGIVIAVKVFKLTNQEASKSFTAECEVLRKVRHRNLVKVFTACSSVDYHGNDFKALVYEFMVNGSLNDWLHPTLELEEAPRTLNVIQKLNIAIDIACALEYLQHHCGTPIIHCDLKPSNILLNEEMTALVCDFGLVKFTSDCSTDQSSSIGVRGTIGYCPPEYGMGSPASTSGDIFSFGILLLEMFTGRRPTDHMFQKEMSLCNFVKRALPEQVMQILDPNNNLPQMQPKANATSVLDNLSLGKMRNNMFIECLISIFEIGISCSTELPQERMVIGDVVSQLSSIRDNLLGTQLP</sequence>
<dbReference type="FunFam" id="3.30.200.20:FF:000432">
    <property type="entry name" value="LRR receptor-like serine/threonine-protein kinase EFR"/>
    <property type="match status" value="1"/>
</dbReference>
<evidence type="ECO:0000256" key="2">
    <source>
        <dbReference type="ARBA" id="ARBA00004479"/>
    </source>
</evidence>
<dbReference type="Gramene" id="Manes.07G027500.1.v8.1">
    <property type="protein sequence ID" value="Manes.07G027500.1.v8.1.CDS"/>
    <property type="gene ID" value="Manes.07G027500.v8.1"/>
</dbReference>
<keyword evidence="14" id="KW-0418">Kinase</keyword>
<protein>
    <recommendedName>
        <fullName evidence="4">non-specific serine/threonine protein kinase</fullName>
        <ecNumber evidence="4">2.7.11.1</ecNumber>
    </recommendedName>
</protein>
<dbReference type="InterPro" id="IPR000719">
    <property type="entry name" value="Prot_kinase_dom"/>
</dbReference>
<feature type="binding site" evidence="22">
    <location>
        <position position="743"/>
    </location>
    <ligand>
        <name>ATP</name>
        <dbReference type="ChEBI" id="CHEBI:30616"/>
    </ligand>
</feature>
<dbReference type="FunFam" id="1.10.510.10:FF:000358">
    <property type="entry name" value="Putative leucine-rich repeat receptor-like serine/threonine-protein kinase"/>
    <property type="match status" value="1"/>
</dbReference>
<evidence type="ECO:0000256" key="9">
    <source>
        <dbReference type="ARBA" id="ARBA00022679"/>
    </source>
</evidence>
<evidence type="ECO:0000256" key="8">
    <source>
        <dbReference type="ARBA" id="ARBA00022614"/>
    </source>
</evidence>
<evidence type="ECO:0000256" key="7">
    <source>
        <dbReference type="ARBA" id="ARBA00022553"/>
    </source>
</evidence>
<dbReference type="PANTHER" id="PTHR48053:SF37">
    <property type="entry name" value="LEUCINE-RICH REPEAT PROTEIN KINASE FAMILY PROTEIN"/>
    <property type="match status" value="1"/>
</dbReference>
<evidence type="ECO:0000256" key="13">
    <source>
        <dbReference type="ARBA" id="ARBA00022741"/>
    </source>
</evidence>
<dbReference type="SMART" id="SM00220">
    <property type="entry name" value="S_TKc"/>
    <property type="match status" value="1"/>
</dbReference>
<dbReference type="SUPFAM" id="SSF52058">
    <property type="entry name" value="L domain-like"/>
    <property type="match status" value="2"/>
</dbReference>
<evidence type="ECO:0000256" key="10">
    <source>
        <dbReference type="ARBA" id="ARBA00022692"/>
    </source>
</evidence>
<keyword evidence="18" id="KW-0675">Receptor</keyword>
<keyword evidence="11" id="KW-0732">Signal</keyword>
<dbReference type="FunFam" id="3.80.10.10:FF:000041">
    <property type="entry name" value="LRR receptor-like serine/threonine-protein kinase ERECTA"/>
    <property type="match status" value="1"/>
</dbReference>
<dbReference type="Proteomes" id="UP000091857">
    <property type="component" value="Chromosome 7"/>
</dbReference>
<keyword evidence="17 23" id="KW-0472">Membrane</keyword>
<dbReference type="FunFam" id="3.80.10.10:FF:000288">
    <property type="entry name" value="LRR receptor-like serine/threonine-protein kinase EFR"/>
    <property type="match status" value="1"/>
</dbReference>
<evidence type="ECO:0000256" key="11">
    <source>
        <dbReference type="ARBA" id="ARBA00022729"/>
    </source>
</evidence>
<dbReference type="InterPro" id="IPR001611">
    <property type="entry name" value="Leu-rich_rpt"/>
</dbReference>
<evidence type="ECO:0000256" key="23">
    <source>
        <dbReference type="SAM" id="Phobius"/>
    </source>
</evidence>
<comment type="similarity">
    <text evidence="3">Belongs to the protein kinase superfamily. Ser/Thr protein kinase family.</text>
</comment>
<keyword evidence="9" id="KW-0808">Transferase</keyword>
<name>A0A2C9VI25_MANES</name>
<reference evidence="26" key="1">
    <citation type="journal article" date="2016" name="Nat. Biotechnol.">
        <title>Sequencing wild and cultivated cassava and related species reveals extensive interspecific hybridization and genetic diversity.</title>
        <authorList>
            <person name="Bredeson J.V."/>
            <person name="Lyons J.B."/>
            <person name="Prochnik S.E."/>
            <person name="Wu G.A."/>
            <person name="Ha C.M."/>
            <person name="Edsinger-Gonzales E."/>
            <person name="Grimwood J."/>
            <person name="Schmutz J."/>
            <person name="Rabbi I.Y."/>
            <person name="Egesi C."/>
            <person name="Nauluvula P."/>
            <person name="Lebot V."/>
            <person name="Ndunguru J."/>
            <person name="Mkamilo G."/>
            <person name="Bart R.S."/>
            <person name="Setter T.L."/>
            <person name="Gleadow R.M."/>
            <person name="Kulakow P."/>
            <person name="Ferguson M.E."/>
            <person name="Rounsley S."/>
            <person name="Rokhsar D.S."/>
        </authorList>
    </citation>
    <scope>NUCLEOTIDE SEQUENCE [LARGE SCALE GENOMIC DNA]</scope>
    <source>
        <strain evidence="26">cv. AM560-2</strain>
    </source>
</reference>
<dbReference type="InterPro" id="IPR011009">
    <property type="entry name" value="Kinase-like_dom_sf"/>
</dbReference>
<dbReference type="InterPro" id="IPR051716">
    <property type="entry name" value="Plant_RL_S/T_kinase"/>
</dbReference>
<gene>
    <name evidence="25" type="ORF">MANES_07G027500v8</name>
</gene>
<evidence type="ECO:0000256" key="21">
    <source>
        <dbReference type="ARBA" id="ARBA00048679"/>
    </source>
</evidence>
<dbReference type="OrthoDB" id="676979at2759"/>
<proteinExistence type="inferred from homology"/>
<evidence type="ECO:0000256" key="15">
    <source>
        <dbReference type="ARBA" id="ARBA00022840"/>
    </source>
</evidence>
<dbReference type="Pfam" id="PF00560">
    <property type="entry name" value="LRR_1"/>
    <property type="match status" value="7"/>
</dbReference>
<evidence type="ECO:0000256" key="17">
    <source>
        <dbReference type="ARBA" id="ARBA00023136"/>
    </source>
</evidence>
<comment type="catalytic activity">
    <reaction evidence="20">
        <text>L-threonyl-[protein] + ATP = O-phospho-L-threonyl-[protein] + ADP + H(+)</text>
        <dbReference type="Rhea" id="RHEA:46608"/>
        <dbReference type="Rhea" id="RHEA-COMP:11060"/>
        <dbReference type="Rhea" id="RHEA-COMP:11605"/>
        <dbReference type="ChEBI" id="CHEBI:15378"/>
        <dbReference type="ChEBI" id="CHEBI:30013"/>
        <dbReference type="ChEBI" id="CHEBI:30616"/>
        <dbReference type="ChEBI" id="CHEBI:61977"/>
        <dbReference type="ChEBI" id="CHEBI:456216"/>
        <dbReference type="EC" id="2.7.11.1"/>
    </reaction>
</comment>
<keyword evidence="5" id="KW-1003">Cell membrane</keyword>
<dbReference type="InterPro" id="IPR017441">
    <property type="entry name" value="Protein_kinase_ATP_BS"/>
</dbReference>
<dbReference type="GO" id="GO:0005524">
    <property type="term" value="F:ATP binding"/>
    <property type="evidence" value="ECO:0007669"/>
    <property type="project" value="UniProtKB-UniRule"/>
</dbReference>
<feature type="transmembrane region" description="Helical" evidence="23">
    <location>
        <begin position="12"/>
        <end position="33"/>
    </location>
</feature>
<keyword evidence="6" id="KW-0723">Serine/threonine-protein kinase</keyword>
<dbReference type="InterPro" id="IPR013210">
    <property type="entry name" value="LRR_N_plant-typ"/>
</dbReference>
<evidence type="ECO:0000256" key="4">
    <source>
        <dbReference type="ARBA" id="ARBA00012513"/>
    </source>
</evidence>
<evidence type="ECO:0000256" key="1">
    <source>
        <dbReference type="ARBA" id="ARBA00004162"/>
    </source>
</evidence>
<dbReference type="Pfam" id="PF13855">
    <property type="entry name" value="LRR_8"/>
    <property type="match status" value="1"/>
</dbReference>
<comment type="subcellular location">
    <subcellularLocation>
        <location evidence="1">Cell membrane</location>
        <topology evidence="1">Single-pass membrane protein</topology>
    </subcellularLocation>
    <subcellularLocation>
        <location evidence="2">Membrane</location>
        <topology evidence="2">Single-pass type I membrane protein</topology>
    </subcellularLocation>
</comment>
<evidence type="ECO:0000256" key="16">
    <source>
        <dbReference type="ARBA" id="ARBA00022989"/>
    </source>
</evidence>
<keyword evidence="15 22" id="KW-0067">ATP-binding</keyword>
<dbReference type="PANTHER" id="PTHR48053">
    <property type="entry name" value="LEUCINE RICH REPEAT FAMILY PROTEIN, EXPRESSED"/>
    <property type="match status" value="1"/>
</dbReference>
<dbReference type="SMART" id="SM00369">
    <property type="entry name" value="LRR_TYP"/>
    <property type="match status" value="8"/>
</dbReference>
<keyword evidence="8" id="KW-0433">Leucine-rich repeat</keyword>
<dbReference type="EC" id="2.7.11.1" evidence="4"/>
<evidence type="ECO:0000256" key="14">
    <source>
        <dbReference type="ARBA" id="ARBA00022777"/>
    </source>
</evidence>
<dbReference type="SUPFAM" id="SSF56112">
    <property type="entry name" value="Protein kinase-like (PK-like)"/>
    <property type="match status" value="1"/>
</dbReference>
<evidence type="ECO:0000256" key="19">
    <source>
        <dbReference type="ARBA" id="ARBA00023180"/>
    </source>
</evidence>
<dbReference type="AlphaFoldDB" id="A0A2C9VI25"/>
<dbReference type="GO" id="GO:0004674">
    <property type="term" value="F:protein serine/threonine kinase activity"/>
    <property type="evidence" value="ECO:0007669"/>
    <property type="project" value="UniProtKB-KW"/>
</dbReference>
<keyword evidence="10 23" id="KW-0812">Transmembrane</keyword>
<dbReference type="Gene3D" id="1.10.510.10">
    <property type="entry name" value="Transferase(Phosphotransferase) domain 1"/>
    <property type="match status" value="1"/>
</dbReference>
<dbReference type="InterPro" id="IPR008271">
    <property type="entry name" value="Ser/Thr_kinase_AS"/>
</dbReference>
<organism evidence="25 26">
    <name type="scientific">Manihot esculenta</name>
    <name type="common">Cassava</name>
    <name type="synonym">Jatropha manihot</name>
    <dbReference type="NCBI Taxonomy" id="3983"/>
    <lineage>
        <taxon>Eukaryota</taxon>
        <taxon>Viridiplantae</taxon>
        <taxon>Streptophyta</taxon>
        <taxon>Embryophyta</taxon>
        <taxon>Tracheophyta</taxon>
        <taxon>Spermatophyta</taxon>
        <taxon>Magnoliopsida</taxon>
        <taxon>eudicotyledons</taxon>
        <taxon>Gunneridae</taxon>
        <taxon>Pentapetalae</taxon>
        <taxon>rosids</taxon>
        <taxon>fabids</taxon>
        <taxon>Malpighiales</taxon>
        <taxon>Euphorbiaceae</taxon>
        <taxon>Crotonoideae</taxon>
        <taxon>Manihoteae</taxon>
        <taxon>Manihot</taxon>
    </lineage>
</organism>
<evidence type="ECO:0000259" key="24">
    <source>
        <dbReference type="PROSITE" id="PS50011"/>
    </source>
</evidence>
<keyword evidence="19" id="KW-0325">Glycoprotein</keyword>
<dbReference type="PROSITE" id="PS00108">
    <property type="entry name" value="PROTEIN_KINASE_ST"/>
    <property type="match status" value="1"/>
</dbReference>
<comment type="caution">
    <text evidence="25">The sequence shown here is derived from an EMBL/GenBank/DDBJ whole genome shotgun (WGS) entry which is preliminary data.</text>
</comment>
<dbReference type="PROSITE" id="PS00107">
    <property type="entry name" value="PROTEIN_KINASE_ATP"/>
    <property type="match status" value="1"/>
</dbReference>
<dbReference type="Pfam" id="PF23598">
    <property type="entry name" value="LRR_14"/>
    <property type="match status" value="1"/>
</dbReference>
<evidence type="ECO:0000256" key="3">
    <source>
        <dbReference type="ARBA" id="ARBA00008684"/>
    </source>
</evidence>
<dbReference type="Pfam" id="PF00069">
    <property type="entry name" value="Pkinase"/>
    <property type="match status" value="1"/>
</dbReference>
<accession>A0A2C9VI25</accession>
<keyword evidence="13 22" id="KW-0547">Nucleotide-binding</keyword>
<evidence type="ECO:0000313" key="26">
    <source>
        <dbReference type="Proteomes" id="UP000091857"/>
    </source>
</evidence>